<dbReference type="InterPro" id="IPR009057">
    <property type="entry name" value="Homeodomain-like_sf"/>
</dbReference>
<evidence type="ECO:0000313" key="6">
    <source>
        <dbReference type="Proteomes" id="UP000030687"/>
    </source>
</evidence>
<reference evidence="5 6" key="1">
    <citation type="submission" date="2013-10" db="EMBL/GenBank/DDBJ databases">
        <authorList>
            <consortium name="International Citrus Genome Consortium"/>
            <person name="Jenkins J."/>
            <person name="Schmutz J."/>
            <person name="Prochnik S."/>
            <person name="Rokhsar D."/>
            <person name="Gmitter F."/>
            <person name="Ollitrault P."/>
            <person name="Machado M."/>
            <person name="Talon M."/>
            <person name="Wincker P."/>
            <person name="Jaillon O."/>
            <person name="Morgante M."/>
        </authorList>
    </citation>
    <scope>NUCLEOTIDE SEQUENCE</scope>
    <source>
        <strain evidence="6">cv. Clemenules</strain>
    </source>
</reference>
<name>V4VBS6_CITCL</name>
<feature type="domain" description="Myb-like" evidence="4">
    <location>
        <begin position="5"/>
        <end position="58"/>
    </location>
</feature>
<keyword evidence="1" id="KW-0805">Transcription regulation</keyword>
<dbReference type="AlphaFoldDB" id="V4VBS6"/>
<dbReference type="Pfam" id="PF00249">
    <property type="entry name" value="Myb_DNA-binding"/>
    <property type="match status" value="1"/>
</dbReference>
<evidence type="ECO:0000256" key="2">
    <source>
        <dbReference type="ARBA" id="ARBA00023163"/>
    </source>
</evidence>
<sequence>MSGSNQKQWSWEENKAFENGVALYYKEGQDEEWVKIHSLVPTKTIDEIKVHFKKLMEDLELIEFGFEPVSIDYHQQYKNEDGK</sequence>
<accession>V4VBS6</accession>
<keyword evidence="3" id="KW-0539">Nucleus</keyword>
<gene>
    <name evidence="5" type="ORF">CICLE_v10033460mg</name>
</gene>
<keyword evidence="2" id="KW-0804">Transcription</keyword>
<evidence type="ECO:0000313" key="5">
    <source>
        <dbReference type="EMBL" id="ESR49769.1"/>
    </source>
</evidence>
<dbReference type="PANTHER" id="PTHR43952">
    <property type="entry name" value="MYB FAMILY TRANSCRIPTION FACTOR-RELATED"/>
    <property type="match status" value="1"/>
</dbReference>
<dbReference type="SUPFAM" id="SSF46689">
    <property type="entry name" value="Homeodomain-like"/>
    <property type="match status" value="1"/>
</dbReference>
<evidence type="ECO:0000256" key="1">
    <source>
        <dbReference type="ARBA" id="ARBA00023015"/>
    </source>
</evidence>
<dbReference type="EMBL" id="KI536726">
    <property type="protein sequence ID" value="ESR49769.1"/>
    <property type="molecule type" value="Genomic_DNA"/>
</dbReference>
<dbReference type="GO" id="GO:0003700">
    <property type="term" value="F:DNA-binding transcription factor activity"/>
    <property type="evidence" value="ECO:0007669"/>
    <property type="project" value="InterPro"/>
</dbReference>
<dbReference type="InterPro" id="IPR044636">
    <property type="entry name" value="RADIALIS-like"/>
</dbReference>
<dbReference type="CDD" id="cd00167">
    <property type="entry name" value="SANT"/>
    <property type="match status" value="1"/>
</dbReference>
<evidence type="ECO:0000256" key="3">
    <source>
        <dbReference type="ARBA" id="ARBA00023242"/>
    </source>
</evidence>
<dbReference type="SMR" id="V4VBS6"/>
<dbReference type="KEGG" id="cic:CICLE_v10033460mg"/>
<dbReference type="InterPro" id="IPR001005">
    <property type="entry name" value="SANT/Myb"/>
</dbReference>
<dbReference type="STRING" id="85681.V4VBS6"/>
<dbReference type="Gramene" id="ESR49769">
    <property type="protein sequence ID" value="ESR49769"/>
    <property type="gene ID" value="CICLE_v10033460mg"/>
</dbReference>
<protein>
    <recommendedName>
        <fullName evidence="4">Myb-like domain-containing protein</fullName>
    </recommendedName>
</protein>
<dbReference type="SMART" id="SM00717">
    <property type="entry name" value="SANT"/>
    <property type="match status" value="1"/>
</dbReference>
<organism evidence="5 6">
    <name type="scientific">Citrus clementina</name>
    <name type="common">Clementine</name>
    <name type="synonym">Citrus deliciosa x Citrus sinensis</name>
    <dbReference type="NCBI Taxonomy" id="85681"/>
    <lineage>
        <taxon>Eukaryota</taxon>
        <taxon>Viridiplantae</taxon>
        <taxon>Streptophyta</taxon>
        <taxon>Embryophyta</taxon>
        <taxon>Tracheophyta</taxon>
        <taxon>Spermatophyta</taxon>
        <taxon>Magnoliopsida</taxon>
        <taxon>eudicotyledons</taxon>
        <taxon>Gunneridae</taxon>
        <taxon>Pentapetalae</taxon>
        <taxon>rosids</taxon>
        <taxon>malvids</taxon>
        <taxon>Sapindales</taxon>
        <taxon>Rutaceae</taxon>
        <taxon>Aurantioideae</taxon>
        <taxon>Citrus</taxon>
    </lineage>
</organism>
<keyword evidence="6" id="KW-1185">Reference proteome</keyword>
<dbReference type="eggNOG" id="KOG0724">
    <property type="taxonomic scope" value="Eukaryota"/>
</dbReference>
<dbReference type="Gene3D" id="1.10.10.60">
    <property type="entry name" value="Homeodomain-like"/>
    <property type="match status" value="1"/>
</dbReference>
<dbReference type="OMA" id="LAMHYEY"/>
<dbReference type="Proteomes" id="UP000030687">
    <property type="component" value="Unassembled WGS sequence"/>
</dbReference>
<dbReference type="InParanoid" id="V4VBS6"/>
<evidence type="ECO:0000259" key="4">
    <source>
        <dbReference type="SMART" id="SM00717"/>
    </source>
</evidence>
<dbReference type="PANTHER" id="PTHR43952:SF99">
    <property type="entry name" value="PROTEIN RADIALIS-LIKE 4 ISOFORM X1"/>
    <property type="match status" value="1"/>
</dbReference>
<proteinExistence type="predicted"/>